<keyword evidence="4" id="KW-1185">Reference proteome</keyword>
<evidence type="ECO:0000256" key="1">
    <source>
        <dbReference type="SAM" id="Coils"/>
    </source>
</evidence>
<dbReference type="GO" id="GO:0000226">
    <property type="term" value="P:microtubule cytoskeleton organization"/>
    <property type="evidence" value="ECO:0007669"/>
    <property type="project" value="InterPro"/>
</dbReference>
<dbReference type="GO" id="GO:0005737">
    <property type="term" value="C:cytoplasm"/>
    <property type="evidence" value="ECO:0007669"/>
    <property type="project" value="TreeGrafter"/>
</dbReference>
<gene>
    <name evidence="3" type="ORF">TRFO_23343</name>
</gene>
<feature type="coiled-coil region" evidence="1">
    <location>
        <begin position="44"/>
        <end position="71"/>
    </location>
</feature>
<dbReference type="GO" id="GO:0005819">
    <property type="term" value="C:spindle"/>
    <property type="evidence" value="ECO:0007669"/>
    <property type="project" value="TreeGrafter"/>
</dbReference>
<dbReference type="OrthoDB" id="642895at2759"/>
<evidence type="ECO:0000256" key="2">
    <source>
        <dbReference type="SAM" id="MobiDB-lite"/>
    </source>
</evidence>
<dbReference type="RefSeq" id="XP_068361334.1">
    <property type="nucleotide sequence ID" value="XM_068503094.1"/>
</dbReference>
<dbReference type="InterPro" id="IPR007145">
    <property type="entry name" value="MAP65_Ase1_PRC1"/>
</dbReference>
<protein>
    <submittedName>
        <fullName evidence="3">Uncharacterized protein</fullName>
    </submittedName>
</protein>
<organism evidence="3 4">
    <name type="scientific">Tritrichomonas foetus</name>
    <dbReference type="NCBI Taxonomy" id="1144522"/>
    <lineage>
        <taxon>Eukaryota</taxon>
        <taxon>Metamonada</taxon>
        <taxon>Parabasalia</taxon>
        <taxon>Tritrichomonadida</taxon>
        <taxon>Tritrichomonadidae</taxon>
        <taxon>Tritrichomonas</taxon>
    </lineage>
</organism>
<evidence type="ECO:0000313" key="3">
    <source>
        <dbReference type="EMBL" id="OHT08198.1"/>
    </source>
</evidence>
<proteinExistence type="predicted"/>
<feature type="region of interest" description="Disordered" evidence="2">
    <location>
        <begin position="412"/>
        <end position="450"/>
    </location>
</feature>
<dbReference type="VEuPathDB" id="TrichDB:TRFO_23343"/>
<dbReference type="GeneID" id="94837798"/>
<dbReference type="PANTHER" id="PTHR19321">
    <property type="entry name" value="PROTEIN REGULATOR OF CYTOKINESIS 1 PRC1-RELATED"/>
    <property type="match status" value="1"/>
</dbReference>
<dbReference type="AlphaFoldDB" id="A0A1J4KF30"/>
<sequence length="450" mass="52004">MKIEVNIEPELEQLFKTIGLTDEEIDNEYEKINIKVQNLFSKILADISDEVSSLTEKVENVENELISFHKKIGNEDSLNIDTTQNLKYRYDYATNTLANLKKDSRKQISNYDNLFVAMTRLFNILEIEDRRSFGNRGEDCSQERIDQTAQLVDTMTEIVTARNAEMDELMLDLEELHELLKMDPPVRPKTLSDKAFQEVQQQRDQLDSLYEELIAIKKRNLQQIRQAEKIFEKEPADFDESECVNQEELDILSNYLNELEAEKSTQIPEFIEKIKHQIEDLWDVLNMRIPYEDDFPEFYSQEETPEVLQALENEACRLENIKDQTVQIRKLLVQRDRIINDSKKKPSKALSISQIVANGKKMTVDLPILNGQLQPLLQEYLDNNGGPFLWGGKDLLPVVSDPKNKMLEKVNTIPKRYVSKQTSPAKQSSPSKLSSSRSPASSKQGTPKKK</sequence>
<reference evidence="3" key="1">
    <citation type="submission" date="2016-10" db="EMBL/GenBank/DDBJ databases">
        <authorList>
            <person name="Benchimol M."/>
            <person name="Almeida L.G."/>
            <person name="Vasconcelos A.T."/>
            <person name="Perreira-Neves A."/>
            <person name="Rosa I.A."/>
            <person name="Tasca T."/>
            <person name="Bogo M.R."/>
            <person name="de Souza W."/>
        </authorList>
    </citation>
    <scope>NUCLEOTIDE SEQUENCE [LARGE SCALE GENOMIC DNA]</scope>
    <source>
        <strain evidence="3">K</strain>
    </source>
</reference>
<dbReference type="Pfam" id="PF03999">
    <property type="entry name" value="MAP65_ASE1"/>
    <property type="match status" value="1"/>
</dbReference>
<dbReference type="Proteomes" id="UP000179807">
    <property type="component" value="Unassembled WGS sequence"/>
</dbReference>
<keyword evidence="1" id="KW-0175">Coiled coil</keyword>
<accession>A0A1J4KF30</accession>
<dbReference type="GO" id="GO:0008017">
    <property type="term" value="F:microtubule binding"/>
    <property type="evidence" value="ECO:0007669"/>
    <property type="project" value="InterPro"/>
</dbReference>
<feature type="compositionally biased region" description="Low complexity" evidence="2">
    <location>
        <begin position="423"/>
        <end position="444"/>
    </location>
</feature>
<dbReference type="PANTHER" id="PTHR19321:SF41">
    <property type="entry name" value="FASCETTO-RELATED"/>
    <property type="match status" value="1"/>
</dbReference>
<evidence type="ECO:0000313" key="4">
    <source>
        <dbReference type="Proteomes" id="UP000179807"/>
    </source>
</evidence>
<dbReference type="EMBL" id="MLAK01000674">
    <property type="protein sequence ID" value="OHT08198.1"/>
    <property type="molecule type" value="Genomic_DNA"/>
</dbReference>
<name>A0A1J4KF30_9EUKA</name>
<feature type="coiled-coil region" evidence="1">
    <location>
        <begin position="192"/>
        <end position="219"/>
    </location>
</feature>
<comment type="caution">
    <text evidence="3">The sequence shown here is derived from an EMBL/GenBank/DDBJ whole genome shotgun (WGS) entry which is preliminary data.</text>
</comment>